<evidence type="ECO:0000256" key="9">
    <source>
        <dbReference type="PROSITE-ProRule" id="PRU00284"/>
    </source>
</evidence>
<keyword evidence="13" id="KW-0418">Kinase</keyword>
<dbReference type="GO" id="GO:0007165">
    <property type="term" value="P:signal transduction"/>
    <property type="evidence" value="ECO:0007669"/>
    <property type="project" value="UniProtKB-KW"/>
</dbReference>
<dbReference type="EMBL" id="AP023189">
    <property type="protein sequence ID" value="BCG24707.1"/>
    <property type="molecule type" value="Genomic_DNA"/>
</dbReference>
<feature type="transmembrane region" description="Helical" evidence="10">
    <location>
        <begin position="12"/>
        <end position="29"/>
    </location>
</feature>
<keyword evidence="3" id="KW-0488">Methylation</keyword>
<dbReference type="PANTHER" id="PTHR32089:SF119">
    <property type="entry name" value="METHYL-ACCEPTING CHEMOTAXIS PROTEIN CTPL"/>
    <property type="match status" value="1"/>
</dbReference>
<dbReference type="PROSITE" id="PS50885">
    <property type="entry name" value="HAMP"/>
    <property type="match status" value="1"/>
</dbReference>
<evidence type="ECO:0000259" key="12">
    <source>
        <dbReference type="PROSITE" id="PS50885"/>
    </source>
</evidence>
<dbReference type="InterPro" id="IPR004090">
    <property type="entry name" value="Chemotax_Me-accpt_rcpt"/>
</dbReference>
<dbReference type="GO" id="GO:0004888">
    <property type="term" value="F:transmembrane signaling receptor activity"/>
    <property type="evidence" value="ECO:0007669"/>
    <property type="project" value="InterPro"/>
</dbReference>
<keyword evidence="6 10" id="KW-0472">Membrane</keyword>
<evidence type="ECO:0000256" key="7">
    <source>
        <dbReference type="ARBA" id="ARBA00023224"/>
    </source>
</evidence>
<evidence type="ECO:0000313" key="13">
    <source>
        <dbReference type="EMBL" id="BCG24707.1"/>
    </source>
</evidence>
<keyword evidence="13" id="KW-0808">Transferase</keyword>
<dbReference type="EMBL" id="BQKM01000003">
    <property type="protein sequence ID" value="GJN51934.1"/>
    <property type="molecule type" value="Genomic_DNA"/>
</dbReference>
<evidence type="ECO:0000256" key="4">
    <source>
        <dbReference type="ARBA" id="ARBA00022692"/>
    </source>
</evidence>
<evidence type="ECO:0000256" key="6">
    <source>
        <dbReference type="ARBA" id="ARBA00023136"/>
    </source>
</evidence>
<evidence type="ECO:0000256" key="1">
    <source>
        <dbReference type="ARBA" id="ARBA00004651"/>
    </source>
</evidence>
<dbReference type="Gene3D" id="1.10.287.950">
    <property type="entry name" value="Methyl-accepting chemotaxis protein"/>
    <property type="match status" value="1"/>
</dbReference>
<dbReference type="PANTHER" id="PTHR32089">
    <property type="entry name" value="METHYL-ACCEPTING CHEMOTAXIS PROTEIN MCPB"/>
    <property type="match status" value="1"/>
</dbReference>
<keyword evidence="5 10" id="KW-1133">Transmembrane helix</keyword>
<dbReference type="SMART" id="SM00304">
    <property type="entry name" value="HAMP"/>
    <property type="match status" value="1"/>
</dbReference>
<sequence>MFANLTIAKKLGGGFALVVLIILVLVLTTRSSFVRMDESVQWNIHTYRVIDRAGSLMQALTDIETGMRGFALAGQDEFLEPLNAGRAAFDRDLAELRQLTADNPVQQKRLADIEELHRQWLQEDVEGILALRRQVTAGSATPADLERRIVARADKVRMDGMRKRVAELRSEEERLLGQRNENLAGAEHFALTSLVLGGLIAIAASVVIAWTLSASIRQRLAGAVQAARGIAEGRLSSQINTSGGDEVGELLGAFRDMQARLREMITGIREGSERLLVAARHISSTSGQLSRAALEQSQAASSMAATVEQLTVSISHVASNASEAHGISSDSGRQSQEGGAVIQQTLESMGWIAETVRNSARQIDDLGASVEQISSIVNVISAIAEQTNLLALNAAIEAARAGDQGRGFAVVADEVRLLAQRTGQSTQEVGGMIQKIQQSARDAVAKMETGVEQVGKGLELAGAANQAIAEIRSGASRIVSVVDQISLALQEQSAASQDVARSVERIAQMAESSNQEISGASRAAASIEELALSLERQVARFSL</sequence>
<dbReference type="Proteomes" id="UP001054892">
    <property type="component" value="Unassembled WGS sequence"/>
</dbReference>
<dbReference type="GO" id="GO:0005886">
    <property type="term" value="C:plasma membrane"/>
    <property type="evidence" value="ECO:0007669"/>
    <property type="project" value="UniProtKB-SubCell"/>
</dbReference>
<dbReference type="Pfam" id="PF00672">
    <property type="entry name" value="HAMP"/>
    <property type="match status" value="1"/>
</dbReference>
<evidence type="ECO:0000256" key="5">
    <source>
        <dbReference type="ARBA" id="ARBA00022989"/>
    </source>
</evidence>
<dbReference type="CDD" id="cd11386">
    <property type="entry name" value="MCP_signal"/>
    <property type="match status" value="1"/>
</dbReference>
<keyword evidence="2" id="KW-1003">Cell membrane</keyword>
<dbReference type="PRINTS" id="PR00260">
    <property type="entry name" value="CHEMTRNSDUCR"/>
</dbReference>
<dbReference type="InterPro" id="IPR004089">
    <property type="entry name" value="MCPsignal_dom"/>
</dbReference>
<feature type="transmembrane region" description="Helical" evidence="10">
    <location>
        <begin position="189"/>
        <end position="212"/>
    </location>
</feature>
<evidence type="ECO:0000313" key="15">
    <source>
        <dbReference type="Proteomes" id="UP000509383"/>
    </source>
</evidence>
<dbReference type="Pfam" id="PF05227">
    <property type="entry name" value="CHASE3"/>
    <property type="match status" value="1"/>
</dbReference>
<keyword evidence="7 9" id="KW-0807">Transducer</keyword>
<evidence type="ECO:0000256" key="3">
    <source>
        <dbReference type="ARBA" id="ARBA00022481"/>
    </source>
</evidence>
<comment type="subcellular location">
    <subcellularLocation>
        <location evidence="1">Cell membrane</location>
        <topology evidence="1">Multi-pass membrane protein</topology>
    </subcellularLocation>
</comment>
<comment type="similarity">
    <text evidence="8">Belongs to the methyl-accepting chemotaxis (MCP) protein family.</text>
</comment>
<keyword evidence="16" id="KW-1185">Reference proteome</keyword>
<dbReference type="CDD" id="cd19410">
    <property type="entry name" value="HK9-like_sensor"/>
    <property type="match status" value="1"/>
</dbReference>
<dbReference type="Pfam" id="PF00015">
    <property type="entry name" value="MCPsignal"/>
    <property type="match status" value="1"/>
</dbReference>
<evidence type="ECO:0000313" key="14">
    <source>
        <dbReference type="EMBL" id="GJN51934.1"/>
    </source>
</evidence>
<evidence type="ECO:0000313" key="16">
    <source>
        <dbReference type="Proteomes" id="UP001054892"/>
    </source>
</evidence>
<dbReference type="PROSITE" id="PS50111">
    <property type="entry name" value="CHEMOTAXIS_TRANSDUC_2"/>
    <property type="match status" value="1"/>
</dbReference>
<dbReference type="SUPFAM" id="SSF58104">
    <property type="entry name" value="Methyl-accepting chemotaxis protein (MCP) signaling domain"/>
    <property type="match status" value="1"/>
</dbReference>
<accession>A0A6J4E4D9</accession>
<feature type="domain" description="Methyl-accepting transducer" evidence="11">
    <location>
        <begin position="271"/>
        <end position="507"/>
    </location>
</feature>
<dbReference type="KEGG" id="ptw:TUM18999_28980"/>
<evidence type="ECO:0000256" key="10">
    <source>
        <dbReference type="SAM" id="Phobius"/>
    </source>
</evidence>
<dbReference type="RefSeq" id="WP_173175878.1">
    <property type="nucleotide sequence ID" value="NZ_BQKM01000003.1"/>
</dbReference>
<evidence type="ECO:0000256" key="8">
    <source>
        <dbReference type="ARBA" id="ARBA00029447"/>
    </source>
</evidence>
<evidence type="ECO:0000256" key="2">
    <source>
        <dbReference type="ARBA" id="ARBA00022475"/>
    </source>
</evidence>
<proteinExistence type="inferred from homology"/>
<dbReference type="AlphaFoldDB" id="A0A6J4E4D9"/>
<gene>
    <name evidence="13" type="ORF">TUM18999_28980</name>
    <name evidence="14" type="ORF">TUM20286_16860</name>
</gene>
<evidence type="ECO:0000259" key="11">
    <source>
        <dbReference type="PROSITE" id="PS50111"/>
    </source>
</evidence>
<keyword evidence="4 10" id="KW-0812">Transmembrane</keyword>
<dbReference type="CDD" id="cd06225">
    <property type="entry name" value="HAMP"/>
    <property type="match status" value="1"/>
</dbReference>
<dbReference type="FunFam" id="1.10.287.950:FF:000001">
    <property type="entry name" value="Methyl-accepting chemotaxis sensory transducer"/>
    <property type="match status" value="1"/>
</dbReference>
<reference evidence="13 15" key="1">
    <citation type="submission" date="2020-05" db="EMBL/GenBank/DDBJ databases">
        <title>Characterization of novel class B3 metallo-beta-lactamase from novel Pseudomonas species.</title>
        <authorList>
            <person name="Yamada K."/>
            <person name="Aoki K."/>
            <person name="Ishii Y."/>
        </authorList>
    </citation>
    <scope>NUCLEOTIDE SEQUENCE [LARGE SCALE GENOMIC DNA]</scope>
    <source>
        <strain evidence="13 15">TUM18999</strain>
        <strain evidence="14 16">TUM20286</strain>
    </source>
</reference>
<feature type="domain" description="HAMP" evidence="12">
    <location>
        <begin position="214"/>
        <end position="266"/>
    </location>
</feature>
<organism evidence="13 15">
    <name type="scientific">Pseudomonas tohonis</name>
    <dbReference type="NCBI Taxonomy" id="2725477"/>
    <lineage>
        <taxon>Bacteria</taxon>
        <taxon>Pseudomonadati</taxon>
        <taxon>Pseudomonadota</taxon>
        <taxon>Gammaproteobacteria</taxon>
        <taxon>Pseudomonadales</taxon>
        <taxon>Pseudomonadaceae</taxon>
        <taxon>Pseudomonas</taxon>
    </lineage>
</organism>
<dbReference type="GO" id="GO:0016301">
    <property type="term" value="F:kinase activity"/>
    <property type="evidence" value="ECO:0007669"/>
    <property type="project" value="UniProtKB-KW"/>
</dbReference>
<dbReference type="SMART" id="SM00283">
    <property type="entry name" value="MA"/>
    <property type="match status" value="1"/>
</dbReference>
<protein>
    <submittedName>
        <fullName evidence="13">Histidine kinase</fullName>
    </submittedName>
</protein>
<dbReference type="InterPro" id="IPR003660">
    <property type="entry name" value="HAMP_dom"/>
</dbReference>
<dbReference type="GO" id="GO:0006935">
    <property type="term" value="P:chemotaxis"/>
    <property type="evidence" value="ECO:0007669"/>
    <property type="project" value="InterPro"/>
</dbReference>
<dbReference type="InterPro" id="IPR007891">
    <property type="entry name" value="CHASE3"/>
</dbReference>
<dbReference type="Proteomes" id="UP000509383">
    <property type="component" value="Chromosome"/>
</dbReference>
<name>A0A6J4E4D9_9PSED</name>